<evidence type="ECO:0000256" key="3">
    <source>
        <dbReference type="SAM" id="SignalP"/>
    </source>
</evidence>
<dbReference type="PANTHER" id="PTHR35273">
    <property type="entry name" value="ALPHA-1,4 POLYGALACTOSAMINIDASE, PUTATIVE (AFU_ORTHOLOGUE AFUA_3G07890)-RELATED"/>
    <property type="match status" value="1"/>
</dbReference>
<dbReference type="Gene3D" id="3.20.20.70">
    <property type="entry name" value="Aldolase class I"/>
    <property type="match status" value="1"/>
</dbReference>
<feature type="domain" description="Glycoside-hydrolase family GH114 TIM-barrel" evidence="4">
    <location>
        <begin position="52"/>
        <end position="266"/>
    </location>
</feature>
<evidence type="ECO:0000256" key="1">
    <source>
        <dbReference type="ARBA" id="ARBA00001255"/>
    </source>
</evidence>
<sequence>MRYTTTAFLLFSTISQASCIPVSSTDIQQFPAGTPFDIVLSTSSTSMSALRAAEPKTIDIDLFDNASQIKELAKTKTVICYFSAGTREDWRDDADQFRSADYGKAMEDWEGENWLDVTSQNVKDIMKGRIEYAAEMGCHAVDPDNVDGYDVRFYPSLLPTYTHTTTNTSLQSHQDGFSHPKSAYAAYVNYLASVAHANKLAIGLKNSLDIIPDVLSNIEFAVNEQCHEYGECARYAPLTKANKAVFNIEYGLRDCSQPRGVKLSTVLKSADQGLDKLGGQC</sequence>
<dbReference type="EC" id="3.2.1.22" evidence="2"/>
<keyword evidence="6" id="KW-1185">Reference proteome</keyword>
<proteinExistence type="predicted"/>
<protein>
    <recommendedName>
        <fullName evidence="2">alpha-galactosidase</fullName>
        <ecNumber evidence="2">3.2.1.22</ecNumber>
    </recommendedName>
</protein>
<accession>A0A6A5KHF1</accession>
<dbReference type="EMBL" id="ML975310">
    <property type="protein sequence ID" value="KAF1833904.1"/>
    <property type="molecule type" value="Genomic_DNA"/>
</dbReference>
<evidence type="ECO:0000313" key="5">
    <source>
        <dbReference type="EMBL" id="KAF1833904.1"/>
    </source>
</evidence>
<dbReference type="OrthoDB" id="2108802at2759"/>
<organism evidence="5 6">
    <name type="scientific">Decorospora gaudefroyi</name>
    <dbReference type="NCBI Taxonomy" id="184978"/>
    <lineage>
        <taxon>Eukaryota</taxon>
        <taxon>Fungi</taxon>
        <taxon>Dikarya</taxon>
        <taxon>Ascomycota</taxon>
        <taxon>Pezizomycotina</taxon>
        <taxon>Dothideomycetes</taxon>
        <taxon>Pleosporomycetidae</taxon>
        <taxon>Pleosporales</taxon>
        <taxon>Pleosporineae</taxon>
        <taxon>Pleosporaceae</taxon>
        <taxon>Decorospora</taxon>
    </lineage>
</organism>
<dbReference type="SUPFAM" id="SSF51445">
    <property type="entry name" value="(Trans)glycosidases"/>
    <property type="match status" value="1"/>
</dbReference>
<gene>
    <name evidence="5" type="ORF">BDW02DRAFT_569545</name>
</gene>
<evidence type="ECO:0000313" key="6">
    <source>
        <dbReference type="Proteomes" id="UP000800040"/>
    </source>
</evidence>
<dbReference type="Proteomes" id="UP000800040">
    <property type="component" value="Unassembled WGS sequence"/>
</dbReference>
<dbReference type="GO" id="GO:0004557">
    <property type="term" value="F:alpha-galactosidase activity"/>
    <property type="evidence" value="ECO:0007669"/>
    <property type="project" value="UniProtKB-EC"/>
</dbReference>
<reference evidence="5" key="1">
    <citation type="submission" date="2020-01" db="EMBL/GenBank/DDBJ databases">
        <authorList>
            <consortium name="DOE Joint Genome Institute"/>
            <person name="Haridas S."/>
            <person name="Albert R."/>
            <person name="Binder M."/>
            <person name="Bloem J."/>
            <person name="Labutti K."/>
            <person name="Salamov A."/>
            <person name="Andreopoulos B."/>
            <person name="Baker S.E."/>
            <person name="Barry K."/>
            <person name="Bills G."/>
            <person name="Bluhm B.H."/>
            <person name="Cannon C."/>
            <person name="Castanera R."/>
            <person name="Culley D.E."/>
            <person name="Daum C."/>
            <person name="Ezra D."/>
            <person name="Gonzalez J.B."/>
            <person name="Henrissat B."/>
            <person name="Kuo A."/>
            <person name="Liang C."/>
            <person name="Lipzen A."/>
            <person name="Lutzoni F."/>
            <person name="Magnuson J."/>
            <person name="Mondo S."/>
            <person name="Nolan M."/>
            <person name="Ohm R."/>
            <person name="Pangilinan J."/>
            <person name="Park H.-J."/>
            <person name="Ramirez L."/>
            <person name="Alfaro M."/>
            <person name="Sun H."/>
            <person name="Tritt A."/>
            <person name="Yoshinaga Y."/>
            <person name="Zwiers L.-H."/>
            <person name="Turgeon B.G."/>
            <person name="Goodwin S.B."/>
            <person name="Spatafora J.W."/>
            <person name="Crous P.W."/>
            <person name="Grigoriev I.V."/>
        </authorList>
    </citation>
    <scope>NUCLEOTIDE SEQUENCE</scope>
    <source>
        <strain evidence="5">P77</strain>
    </source>
</reference>
<name>A0A6A5KHF1_9PLEO</name>
<dbReference type="InterPro" id="IPR004352">
    <property type="entry name" value="GH114_TIM-barrel"/>
</dbReference>
<dbReference type="InterPro" id="IPR017853">
    <property type="entry name" value="GH"/>
</dbReference>
<dbReference type="AlphaFoldDB" id="A0A6A5KHF1"/>
<feature type="chain" id="PRO_5025330333" description="alpha-galactosidase" evidence="3">
    <location>
        <begin position="20"/>
        <end position="281"/>
    </location>
</feature>
<keyword evidence="3" id="KW-0732">Signal</keyword>
<dbReference type="PANTHER" id="PTHR35273:SF2">
    <property type="entry name" value="ALPHA-GALACTOSIDASE"/>
    <property type="match status" value="1"/>
</dbReference>
<evidence type="ECO:0000259" key="4">
    <source>
        <dbReference type="Pfam" id="PF03537"/>
    </source>
</evidence>
<dbReference type="Pfam" id="PF03537">
    <property type="entry name" value="Glyco_hydro_114"/>
    <property type="match status" value="1"/>
</dbReference>
<comment type="catalytic activity">
    <reaction evidence="1">
        <text>Hydrolysis of terminal, non-reducing alpha-D-galactose residues in alpha-D-galactosides, including galactose oligosaccharides, galactomannans and galactolipids.</text>
        <dbReference type="EC" id="3.2.1.22"/>
    </reaction>
</comment>
<feature type="signal peptide" evidence="3">
    <location>
        <begin position="1"/>
        <end position="19"/>
    </location>
</feature>
<evidence type="ECO:0000256" key="2">
    <source>
        <dbReference type="ARBA" id="ARBA00012755"/>
    </source>
</evidence>
<dbReference type="InterPro" id="IPR013785">
    <property type="entry name" value="Aldolase_TIM"/>
</dbReference>